<reference evidence="2 3" key="1">
    <citation type="submission" date="2014-02" db="EMBL/GenBank/DDBJ databases">
        <title>Single nucleus genome sequencing reveals high similarity among nuclei of an endomycorrhizal fungus.</title>
        <authorList>
            <person name="Lin K."/>
            <person name="Geurts R."/>
            <person name="Zhang Z."/>
            <person name="Limpens E."/>
            <person name="Saunders D.G."/>
            <person name="Mu D."/>
            <person name="Pang E."/>
            <person name="Cao H."/>
            <person name="Cha H."/>
            <person name="Lin T."/>
            <person name="Zhou Q."/>
            <person name="Shang Y."/>
            <person name="Li Y."/>
            <person name="Ivanov S."/>
            <person name="Sharma T."/>
            <person name="Velzen R.V."/>
            <person name="Ruijter N.D."/>
            <person name="Aanen D.K."/>
            <person name="Win J."/>
            <person name="Kamoun S."/>
            <person name="Bisseling T."/>
            <person name="Huang S."/>
        </authorList>
    </citation>
    <scope>NUCLEOTIDE SEQUENCE [LARGE SCALE GENOMIC DNA]</scope>
    <source>
        <strain evidence="3">DAOM197198w</strain>
    </source>
</reference>
<dbReference type="AlphaFoldDB" id="A0A015I9M3"/>
<dbReference type="PANTHER" id="PTHR14187:SF5">
    <property type="entry name" value="HEAT SHOCK 70 KDA PROTEIN 12A"/>
    <property type="match status" value="1"/>
</dbReference>
<evidence type="ECO:0000256" key="1">
    <source>
        <dbReference type="SAM" id="Coils"/>
    </source>
</evidence>
<dbReference type="OrthoDB" id="2344771at2759"/>
<dbReference type="EMBL" id="JEMT01029942">
    <property type="protein sequence ID" value="EXX50485.1"/>
    <property type="molecule type" value="Genomic_DNA"/>
</dbReference>
<dbReference type="STRING" id="1432141.A0A015I9M3"/>
<comment type="caution">
    <text evidence="2">The sequence shown here is derived from an EMBL/GenBank/DDBJ whole genome shotgun (WGS) entry which is preliminary data.</text>
</comment>
<dbReference type="PANTHER" id="PTHR14187">
    <property type="entry name" value="ALPHA KINASE/ELONGATION FACTOR 2 KINASE"/>
    <property type="match status" value="1"/>
</dbReference>
<gene>
    <name evidence="2" type="ORF">RirG_270470</name>
</gene>
<proteinExistence type="predicted"/>
<feature type="coiled-coil region" evidence="1">
    <location>
        <begin position="115"/>
        <end position="316"/>
    </location>
</feature>
<accession>A0A015I9M3</accession>
<evidence type="ECO:0000313" key="3">
    <source>
        <dbReference type="Proteomes" id="UP000022910"/>
    </source>
</evidence>
<dbReference type="HOGENOM" id="CLU_022090_1_0_1"/>
<protein>
    <submittedName>
        <fullName evidence="2">Uncharacterized protein</fullName>
    </submittedName>
</protein>
<keyword evidence="3" id="KW-1185">Reference proteome</keyword>
<evidence type="ECO:0000313" key="2">
    <source>
        <dbReference type="EMBL" id="EXX50485.1"/>
    </source>
</evidence>
<dbReference type="Proteomes" id="UP000022910">
    <property type="component" value="Unassembled WGS sequence"/>
</dbReference>
<name>A0A015I9M3_RHIIW</name>
<sequence length="615" mass="72895">MQYCKGKYRDNMIKNEWVIELKLDDVKAMLDPIIEKIIQLIYSQLNLCNNDCFALIFVGKFANSGYLQLRIKETFCRRVQHIFHIPQNEVPIIKGAVQYGLDLTYDNTNISYKQFQILSTTIKKLEEENNDLTNKYNEKANQHQIIVENLKTEIKEIEEKHSENIQHLENQINDINQQYQNKIKLQEQRESQMQNKLPEEIQASNNDFNKYKSLYDNLQKKYDDLTNKYNEETNQHQIITENFKIEIKGIEDKYLKYIQKLENENKDIIQHQNKNKLQEQEIDQLQQSLKLKEIQLQSLEKEKKELDAENDYLYQRNTNLINQLESTSFEDELSNYRLEDVAQNYGMELNNDISKLNDNLKKYITNLKQDVIVNVEEIRKLLLLYKCPVKITNQKDDLLLIQAVLQRHIIETIFSYATKYFQSTGQHYHLESDIINQASLLSTLLTDASKYRTGNDGIMHIASTKLRKQIYSILNNCGFSDIHGKSKTTYEHPFITFYKEKLSKTMNELRTIKDQEKITVENLAATIIREVIKIFWFRLKIHESVVQYVWIPYNAKVNETFMKGENIDDNDNENLYVDLCYFPLIGRDLTSDNHEVYVPAKVFVRKTNDKFNNIK</sequence>
<keyword evidence="1" id="KW-0175">Coiled coil</keyword>
<organism evidence="2 3">
    <name type="scientific">Rhizophagus irregularis (strain DAOM 197198w)</name>
    <name type="common">Glomus intraradices</name>
    <dbReference type="NCBI Taxonomy" id="1432141"/>
    <lineage>
        <taxon>Eukaryota</taxon>
        <taxon>Fungi</taxon>
        <taxon>Fungi incertae sedis</taxon>
        <taxon>Mucoromycota</taxon>
        <taxon>Glomeromycotina</taxon>
        <taxon>Glomeromycetes</taxon>
        <taxon>Glomerales</taxon>
        <taxon>Glomeraceae</taxon>
        <taxon>Rhizophagus</taxon>
    </lineage>
</organism>